<name>A0A511BQ55_9PROT</name>
<dbReference type="Proteomes" id="UP000321405">
    <property type="component" value="Unassembled WGS sequence"/>
</dbReference>
<protein>
    <recommendedName>
        <fullName evidence="4">Pectate lyase superfamily protein domain-containing protein</fullName>
    </recommendedName>
</protein>
<dbReference type="RefSeq" id="WP_147093553.1">
    <property type="nucleotide sequence ID" value="NZ_BJVC01000003.1"/>
</dbReference>
<gene>
    <name evidence="2" type="ORF">SSA02_16340</name>
</gene>
<sequence>MKNRCLVFLVFLLFLALPAVSRAGSDTVSALDYGARCDGKTDDTAAFQRAVDDSAMHGTQLTFRGVCHVAALAVPDGAASFSLDGRGNTLVFSKGGLSLRNSGSGKATLYEIRNLRIETVSKSAAVALRLEGNVKGGIDALTVEGFGTGIAIRNASDARIARSFFRSPAGGRAISIAGTLDSARKPVAFASNNDVTDVTVLHGTGVFLGPAVQGTKIRNLRVLEAQYGVFAESGPGDEDLSISESYLEGRKAGIFADGLPFLRIVDSSADLPGSGADAHWAAFHLAGMFGGILSGSNVWGASAAHSPVIVAGGNIAITGNQITGLTGGPCMALSPHTDRSRPPMLVADNTCWAAGGYRLMNEGGILGAHNLWSGTDNHSWKSVDFSPAD</sequence>
<reference evidence="2 3" key="1">
    <citation type="submission" date="2019-07" db="EMBL/GenBank/DDBJ databases">
        <title>Whole genome shotgun sequence of Swaminathania salitolerans NBRC 104436.</title>
        <authorList>
            <person name="Hosoyama A."/>
            <person name="Uohara A."/>
            <person name="Ohji S."/>
            <person name="Ichikawa N."/>
        </authorList>
    </citation>
    <scope>NUCLEOTIDE SEQUENCE [LARGE SCALE GENOMIC DNA]</scope>
    <source>
        <strain evidence="2 3">NBRC 104436</strain>
    </source>
</reference>
<evidence type="ECO:0000313" key="3">
    <source>
        <dbReference type="Proteomes" id="UP000321405"/>
    </source>
</evidence>
<dbReference type="EMBL" id="BJVC01000003">
    <property type="protein sequence ID" value="GEL02471.1"/>
    <property type="molecule type" value="Genomic_DNA"/>
</dbReference>
<dbReference type="Gene3D" id="2.160.20.10">
    <property type="entry name" value="Single-stranded right-handed beta-helix, Pectin lyase-like"/>
    <property type="match status" value="1"/>
</dbReference>
<feature type="chain" id="PRO_5022102383" description="Pectate lyase superfamily protein domain-containing protein" evidence="1">
    <location>
        <begin position="24"/>
        <end position="389"/>
    </location>
</feature>
<comment type="caution">
    <text evidence="2">The sequence shown here is derived from an EMBL/GenBank/DDBJ whole genome shotgun (WGS) entry which is preliminary data.</text>
</comment>
<accession>A0A511BQ55</accession>
<organism evidence="2 3">
    <name type="scientific">Swaminathania salitolerans</name>
    <dbReference type="NCBI Taxonomy" id="182838"/>
    <lineage>
        <taxon>Bacteria</taxon>
        <taxon>Pseudomonadati</taxon>
        <taxon>Pseudomonadota</taxon>
        <taxon>Alphaproteobacteria</taxon>
        <taxon>Acetobacterales</taxon>
        <taxon>Acetobacteraceae</taxon>
        <taxon>Swaminathania</taxon>
    </lineage>
</organism>
<dbReference type="OrthoDB" id="7262390at2"/>
<keyword evidence="1" id="KW-0732">Signal</keyword>
<keyword evidence="3" id="KW-1185">Reference proteome</keyword>
<dbReference type="InterPro" id="IPR012334">
    <property type="entry name" value="Pectin_lyas_fold"/>
</dbReference>
<feature type="signal peptide" evidence="1">
    <location>
        <begin position="1"/>
        <end position="23"/>
    </location>
</feature>
<evidence type="ECO:0008006" key="4">
    <source>
        <dbReference type="Google" id="ProtNLM"/>
    </source>
</evidence>
<evidence type="ECO:0000256" key="1">
    <source>
        <dbReference type="SAM" id="SignalP"/>
    </source>
</evidence>
<dbReference type="AlphaFoldDB" id="A0A511BQ55"/>
<proteinExistence type="predicted"/>
<dbReference type="SUPFAM" id="SSF51126">
    <property type="entry name" value="Pectin lyase-like"/>
    <property type="match status" value="1"/>
</dbReference>
<evidence type="ECO:0000313" key="2">
    <source>
        <dbReference type="EMBL" id="GEL02471.1"/>
    </source>
</evidence>
<dbReference type="InterPro" id="IPR011050">
    <property type="entry name" value="Pectin_lyase_fold/virulence"/>
</dbReference>